<accession>A0A5N5LS42</accession>
<evidence type="ECO:0000313" key="3">
    <source>
        <dbReference type="Proteomes" id="UP000326939"/>
    </source>
</evidence>
<comment type="caution">
    <text evidence="2">The sequence shown here is derived from an EMBL/GenBank/DDBJ whole genome shotgun (WGS) entry which is preliminary data.</text>
</comment>
<keyword evidence="3" id="KW-1185">Reference proteome</keyword>
<sequence>MIFKSSVADLETNLLQSSTNPRREKSTVQTGIVYLYCAVSKLVIRLIISGWFVSEIPTGKKNSAPRVAARMQEGGVNES</sequence>
<gene>
    <name evidence="2" type="ORF">DKX38_013534</name>
</gene>
<dbReference type="Proteomes" id="UP000326939">
    <property type="component" value="Chromosome 8"/>
</dbReference>
<dbReference type="EMBL" id="VDCV01000008">
    <property type="protein sequence ID" value="KAB5545422.1"/>
    <property type="molecule type" value="Genomic_DNA"/>
</dbReference>
<evidence type="ECO:0000313" key="2">
    <source>
        <dbReference type="EMBL" id="KAB5545422.1"/>
    </source>
</evidence>
<organism evidence="2 3">
    <name type="scientific">Salix brachista</name>
    <dbReference type="NCBI Taxonomy" id="2182728"/>
    <lineage>
        <taxon>Eukaryota</taxon>
        <taxon>Viridiplantae</taxon>
        <taxon>Streptophyta</taxon>
        <taxon>Embryophyta</taxon>
        <taxon>Tracheophyta</taxon>
        <taxon>Spermatophyta</taxon>
        <taxon>Magnoliopsida</taxon>
        <taxon>eudicotyledons</taxon>
        <taxon>Gunneridae</taxon>
        <taxon>Pentapetalae</taxon>
        <taxon>rosids</taxon>
        <taxon>fabids</taxon>
        <taxon>Malpighiales</taxon>
        <taxon>Salicaceae</taxon>
        <taxon>Saliceae</taxon>
        <taxon>Salix</taxon>
    </lineage>
</organism>
<keyword evidence="1" id="KW-0472">Membrane</keyword>
<keyword evidence="1" id="KW-1133">Transmembrane helix</keyword>
<protein>
    <submittedName>
        <fullName evidence="2">Uncharacterized protein</fullName>
    </submittedName>
</protein>
<reference evidence="3" key="1">
    <citation type="journal article" date="2019" name="Gigascience">
        <title>De novo genome assembly of the endangered Acer yangbiense, a plant species with extremely small populations endemic to Yunnan Province, China.</title>
        <authorList>
            <person name="Yang J."/>
            <person name="Wariss H.M."/>
            <person name="Tao L."/>
            <person name="Zhang R."/>
            <person name="Yun Q."/>
            <person name="Hollingsworth P."/>
            <person name="Dao Z."/>
            <person name="Luo G."/>
            <person name="Guo H."/>
            <person name="Ma Y."/>
            <person name="Sun W."/>
        </authorList>
    </citation>
    <scope>NUCLEOTIDE SEQUENCE [LARGE SCALE GENOMIC DNA]</scope>
    <source>
        <strain evidence="3">cv. br00</strain>
    </source>
</reference>
<evidence type="ECO:0000256" key="1">
    <source>
        <dbReference type="SAM" id="Phobius"/>
    </source>
</evidence>
<proteinExistence type="predicted"/>
<feature type="transmembrane region" description="Helical" evidence="1">
    <location>
        <begin position="32"/>
        <end position="53"/>
    </location>
</feature>
<name>A0A5N5LS42_9ROSI</name>
<keyword evidence="1" id="KW-0812">Transmembrane</keyword>
<dbReference type="AlphaFoldDB" id="A0A5N5LS42"/>